<evidence type="ECO:0000256" key="6">
    <source>
        <dbReference type="ARBA" id="ARBA00021963"/>
    </source>
</evidence>
<keyword evidence="17" id="KW-0963">Cytoplasm</keyword>
<proteinExistence type="inferred from homology"/>
<evidence type="ECO:0000256" key="7">
    <source>
        <dbReference type="ARBA" id="ARBA00022555"/>
    </source>
</evidence>
<dbReference type="PANTHER" id="PTHR12944:SF2">
    <property type="entry name" value="O-PHOSPHOSERYL-TRNA(SEC) SELENIUM TRANSFERASE"/>
    <property type="match status" value="1"/>
</dbReference>
<dbReference type="Gene3D" id="3.40.640.10">
    <property type="entry name" value="Type I PLP-dependent aspartate aminotransferase-like (Major domain)"/>
    <property type="match status" value="1"/>
</dbReference>
<gene>
    <name evidence="20" type="ORF">TTHERM_00703650</name>
</gene>
<feature type="binding site" evidence="18">
    <location>
        <position position="105"/>
    </location>
    <ligand>
        <name>substrate</name>
    </ligand>
</feature>
<comment type="subcellular location">
    <subcellularLocation>
        <location evidence="17">Cytoplasm</location>
    </subcellularLocation>
</comment>
<keyword evidence="10 17" id="KW-0663">Pyridoxal phosphate</keyword>
<keyword evidence="12 17" id="KW-0711">Selenium</keyword>
<evidence type="ECO:0000256" key="12">
    <source>
        <dbReference type="ARBA" id="ARBA00023266"/>
    </source>
</evidence>
<feature type="binding site" evidence="18">
    <location>
        <position position="98"/>
    </location>
    <ligand>
        <name>substrate</name>
    </ligand>
</feature>
<comment type="function">
    <text evidence="2 17">Converts O-phosphoseryl-tRNA(Sec) to selenocysteinyl-tRNA(Sec) required for selenoprotein biosynthesis.</text>
</comment>
<dbReference type="RefSeq" id="XP_001032036.1">
    <property type="nucleotide sequence ID" value="XM_001032036.3"/>
</dbReference>
<feature type="site" description="May act as a substrate filter by repelling compounds with a negatively charged alpha-carboxylate" evidence="19">
    <location>
        <position position="74"/>
    </location>
</feature>
<evidence type="ECO:0000256" key="14">
    <source>
        <dbReference type="ARBA" id="ARBA00032048"/>
    </source>
</evidence>
<evidence type="ECO:0000256" key="17">
    <source>
        <dbReference type="PIRNR" id="PIRNR017689"/>
    </source>
</evidence>
<reference evidence="21" key="1">
    <citation type="journal article" date="2006" name="PLoS Biol.">
        <title>Macronuclear genome sequence of the ciliate Tetrahymena thermophila, a model eukaryote.</title>
        <authorList>
            <person name="Eisen J.A."/>
            <person name="Coyne R.S."/>
            <person name="Wu M."/>
            <person name="Wu D."/>
            <person name="Thiagarajan M."/>
            <person name="Wortman J.R."/>
            <person name="Badger J.H."/>
            <person name="Ren Q."/>
            <person name="Amedeo P."/>
            <person name="Jones K.M."/>
            <person name="Tallon L.J."/>
            <person name="Delcher A.L."/>
            <person name="Salzberg S.L."/>
            <person name="Silva J.C."/>
            <person name="Haas B.J."/>
            <person name="Majoros W.H."/>
            <person name="Farzad M."/>
            <person name="Carlton J.M."/>
            <person name="Smith R.K. Jr."/>
            <person name="Garg J."/>
            <person name="Pearlman R.E."/>
            <person name="Karrer K.M."/>
            <person name="Sun L."/>
            <person name="Manning G."/>
            <person name="Elde N.C."/>
            <person name="Turkewitz A.P."/>
            <person name="Asai D.J."/>
            <person name="Wilkes D.E."/>
            <person name="Wang Y."/>
            <person name="Cai H."/>
            <person name="Collins K."/>
            <person name="Stewart B.A."/>
            <person name="Lee S.R."/>
            <person name="Wilamowska K."/>
            <person name="Weinberg Z."/>
            <person name="Ruzzo W.L."/>
            <person name="Wloga D."/>
            <person name="Gaertig J."/>
            <person name="Frankel J."/>
            <person name="Tsao C.-C."/>
            <person name="Gorovsky M.A."/>
            <person name="Keeling P.J."/>
            <person name="Waller R.F."/>
            <person name="Patron N.J."/>
            <person name="Cherry J.M."/>
            <person name="Stover N.A."/>
            <person name="Krieger C.J."/>
            <person name="del Toro C."/>
            <person name="Ryder H.F."/>
            <person name="Williamson S.C."/>
            <person name="Barbeau R.A."/>
            <person name="Hamilton E.P."/>
            <person name="Orias E."/>
        </authorList>
    </citation>
    <scope>NUCLEOTIDE SEQUENCE [LARGE SCALE GENOMIC DNA]</scope>
    <source>
        <strain evidence="21">SB210</strain>
    </source>
</reference>
<feature type="binding site" evidence="18">
    <location>
        <position position="312"/>
    </location>
    <ligand>
        <name>substrate</name>
    </ligand>
</feature>
<evidence type="ECO:0000256" key="11">
    <source>
        <dbReference type="ARBA" id="ARBA00022917"/>
    </source>
</evidence>
<dbReference type="AlphaFoldDB" id="Q22GF8"/>
<evidence type="ECO:0000256" key="9">
    <source>
        <dbReference type="ARBA" id="ARBA00022884"/>
    </source>
</evidence>
<evidence type="ECO:0000256" key="3">
    <source>
        <dbReference type="ARBA" id="ARBA00004822"/>
    </source>
</evidence>
<keyword evidence="11 17" id="KW-0648">Protein biosynthesis</keyword>
<keyword evidence="7 17" id="KW-0820">tRNA-binding</keyword>
<feature type="binding site" evidence="18">
    <location>
        <position position="470"/>
    </location>
    <ligand>
        <name>tRNA</name>
        <dbReference type="ChEBI" id="CHEBI:17843"/>
    </ligand>
</feature>
<dbReference type="InParanoid" id="Q22GF8"/>
<dbReference type="PANTHER" id="PTHR12944">
    <property type="entry name" value="SOLUBLE LIVER ANTIGEN/LIVER PANCREAS ANTIGEN"/>
    <property type="match status" value="1"/>
</dbReference>
<feature type="binding site" evidence="18">
    <location>
        <position position="405"/>
    </location>
    <ligand>
        <name>tRNA</name>
        <dbReference type="ChEBI" id="CHEBI:17843"/>
    </ligand>
</feature>
<dbReference type="STRING" id="312017.Q22GF8"/>
<dbReference type="GeneID" id="7823611"/>
<evidence type="ECO:0000256" key="16">
    <source>
        <dbReference type="ARBA" id="ARBA00048808"/>
    </source>
</evidence>
<dbReference type="FunCoup" id="Q22GF8">
    <property type="interactions" value="100"/>
</dbReference>
<feature type="binding site" evidence="18">
    <location>
        <position position="97"/>
    </location>
    <ligand>
        <name>substrate</name>
    </ligand>
</feature>
<dbReference type="GO" id="GO:0005737">
    <property type="term" value="C:cytoplasm"/>
    <property type="evidence" value="ECO:0007669"/>
    <property type="project" value="UniProtKB-SubCell"/>
</dbReference>
<dbReference type="GO" id="GO:0000049">
    <property type="term" value="F:tRNA binding"/>
    <property type="evidence" value="ECO:0007669"/>
    <property type="project" value="UniProtKB-UniRule"/>
</dbReference>
<dbReference type="KEGG" id="tet:TTHERM_00703650"/>
<dbReference type="InterPro" id="IPR015421">
    <property type="entry name" value="PyrdxlP-dep_Trfase_major"/>
</dbReference>
<dbReference type="NCBIfam" id="TIGR03531">
    <property type="entry name" value="selenium_SpcS"/>
    <property type="match status" value="1"/>
</dbReference>
<protein>
    <recommendedName>
        <fullName evidence="6 17">O-phosphoseryl-tRNA(Sec) selenium transferase</fullName>
        <ecNumber evidence="5 17">2.9.1.2</ecNumber>
    </recommendedName>
    <alternativeName>
        <fullName evidence="13 17">Selenocysteine synthase</fullName>
    </alternativeName>
    <alternativeName>
        <fullName evidence="14 17">Selenocysteinyl-tRNA(Sec) synthase</fullName>
    </alternativeName>
    <alternativeName>
        <fullName evidence="15 17">Sep-tRNA:Sec-tRNA synthase</fullName>
    </alternativeName>
</protein>
<dbReference type="SUPFAM" id="SSF53383">
    <property type="entry name" value="PLP-dependent transferases"/>
    <property type="match status" value="1"/>
</dbReference>
<evidence type="ECO:0000313" key="20">
    <source>
        <dbReference type="EMBL" id="EAR84373.1"/>
    </source>
</evidence>
<dbReference type="UniPathway" id="UPA00906">
    <property type="reaction ID" value="UER00898"/>
</dbReference>
<evidence type="ECO:0000256" key="5">
    <source>
        <dbReference type="ARBA" id="ARBA00012464"/>
    </source>
</evidence>
<sequence>MNSQNLQLASQIISKSYIDLSSQALNTRQNLIKVLLSQRCLPDDGWDDLSIEHFLQELAMMDTNNFPNKMGVGEREGRVFSELVNKRHYYMAHGIGRSGDISAEQPKAAGSSLLLKLTEYLVKDTLKICGYQSIKSVLIVPLATGMALSLVLSSLRGNNFKKRYVIWPRIDQKTCLKCIYTSGLEPLVIENIQKEDKLTTNIEEIEKVIKEKQDEILCVLSTTSCFAPRIPDDIEKIAQLCAKYNIGHVVNNAYGLQCTKIANSVNMGIKNGRVDCLISSTDKNLMVPVGGAFIYSHSEKVIQEINQLYPGRASAGPILDVFITLLSMGKKGLKDLLSQRKENLQYLKDCLQKFAERHSERLLDIKENTISLALTLTTMKEQIILEKEQENEKDITSLGGILYSKRVMGSRILSNQTKSVCGIKFKNYGSHSDSFTYLPYMTIACAIGMEKKEIDQFLLKLEDSFQELKKKKVDKQ</sequence>
<dbReference type="GO" id="GO:0001514">
    <property type="term" value="P:selenocysteine incorporation"/>
    <property type="evidence" value="ECO:0007669"/>
    <property type="project" value="TreeGrafter"/>
</dbReference>
<feature type="binding site" evidence="18">
    <location>
        <position position="75"/>
    </location>
    <ligand>
        <name>pyridoxal 5'-phosphate</name>
        <dbReference type="ChEBI" id="CHEBI:597326"/>
    </ligand>
</feature>
<keyword evidence="8 17" id="KW-0808">Transferase</keyword>
<feature type="binding site" evidence="18">
    <location>
        <position position="270"/>
    </location>
    <ligand>
        <name>tRNA</name>
        <dbReference type="ChEBI" id="CHEBI:17843"/>
    </ligand>
</feature>
<dbReference type="Proteomes" id="UP000009168">
    <property type="component" value="Unassembled WGS sequence"/>
</dbReference>
<comment type="catalytic activity">
    <reaction evidence="16 17">
        <text>O-phospho-L-seryl-tRNA(Sec) + selenophosphate + H2O = L-selenocysteinyl-tRNA(Sec) + 2 phosphate</text>
        <dbReference type="Rhea" id="RHEA:25041"/>
        <dbReference type="Rhea" id="RHEA-COMP:9743"/>
        <dbReference type="Rhea" id="RHEA-COMP:9947"/>
        <dbReference type="ChEBI" id="CHEBI:15377"/>
        <dbReference type="ChEBI" id="CHEBI:16144"/>
        <dbReference type="ChEBI" id="CHEBI:43474"/>
        <dbReference type="ChEBI" id="CHEBI:78551"/>
        <dbReference type="ChEBI" id="CHEBI:78573"/>
        <dbReference type="EC" id="2.9.1.2"/>
    </reaction>
</comment>
<dbReference type="PIRSF" id="PIRSF017689">
    <property type="entry name" value="SepSecS"/>
    <property type="match status" value="1"/>
</dbReference>
<dbReference type="InterPro" id="IPR015424">
    <property type="entry name" value="PyrdxlP-dep_Trfase"/>
</dbReference>
<evidence type="ECO:0000256" key="4">
    <source>
        <dbReference type="ARBA" id="ARBA00007037"/>
    </source>
</evidence>
<evidence type="ECO:0000256" key="8">
    <source>
        <dbReference type="ARBA" id="ARBA00022679"/>
    </source>
</evidence>
<evidence type="ECO:0000256" key="18">
    <source>
        <dbReference type="PIRSR" id="PIRSR017689-1"/>
    </source>
</evidence>
<keyword evidence="9 17" id="KW-0694">RNA-binding</keyword>
<evidence type="ECO:0000256" key="1">
    <source>
        <dbReference type="ARBA" id="ARBA00001933"/>
    </source>
</evidence>
<dbReference type="EMBL" id="GG662460">
    <property type="protein sequence ID" value="EAR84373.1"/>
    <property type="molecule type" value="Genomic_DNA"/>
</dbReference>
<dbReference type="InterPro" id="IPR008829">
    <property type="entry name" value="SepSecS/SepCysS"/>
</dbReference>
<name>Q22GF8_TETTS</name>
<dbReference type="EC" id="2.9.1.2" evidence="5 17"/>
<dbReference type="eggNOG" id="KOG3843">
    <property type="taxonomic scope" value="Eukaryota"/>
</dbReference>
<evidence type="ECO:0000256" key="10">
    <source>
        <dbReference type="ARBA" id="ARBA00022898"/>
    </source>
</evidence>
<comment type="cofactor">
    <cofactor evidence="1 17 19">
        <name>pyridoxal 5'-phosphate</name>
        <dbReference type="ChEBI" id="CHEBI:597326"/>
    </cofactor>
</comment>
<dbReference type="OMA" id="MSHANDY"/>
<evidence type="ECO:0000256" key="15">
    <source>
        <dbReference type="ARBA" id="ARBA00032693"/>
    </source>
</evidence>
<dbReference type="OrthoDB" id="10263545at2759"/>
<dbReference type="Pfam" id="PF05889">
    <property type="entry name" value="SepSecS"/>
    <property type="match status" value="1"/>
</dbReference>
<dbReference type="GO" id="GO:0098621">
    <property type="term" value="F:O-phosphoseryl-tRNA(Sec) selenium transferase activity"/>
    <property type="evidence" value="ECO:0007669"/>
    <property type="project" value="UniProtKB-EC"/>
</dbReference>
<dbReference type="InterPro" id="IPR019872">
    <property type="entry name" value="Sec-tRNA_Se_transferase"/>
</dbReference>
<evidence type="ECO:0000256" key="19">
    <source>
        <dbReference type="PIRSR" id="PIRSR017689-50"/>
    </source>
</evidence>
<organism evidence="20 21">
    <name type="scientific">Tetrahymena thermophila (strain SB210)</name>
    <dbReference type="NCBI Taxonomy" id="312017"/>
    <lineage>
        <taxon>Eukaryota</taxon>
        <taxon>Sar</taxon>
        <taxon>Alveolata</taxon>
        <taxon>Ciliophora</taxon>
        <taxon>Intramacronucleata</taxon>
        <taxon>Oligohymenophorea</taxon>
        <taxon>Hymenostomatida</taxon>
        <taxon>Tetrahymenina</taxon>
        <taxon>Tetrahymenidae</taxon>
        <taxon>Tetrahymena</taxon>
    </lineage>
</organism>
<comment type="similarity">
    <text evidence="4 17">Belongs to the SepSecS family.</text>
</comment>
<evidence type="ECO:0000256" key="2">
    <source>
        <dbReference type="ARBA" id="ARBA00002552"/>
    </source>
</evidence>
<dbReference type="GO" id="GO:0001717">
    <property type="term" value="P:conversion of seryl-tRNAsec to selenocys-tRNAsec"/>
    <property type="evidence" value="ECO:0007669"/>
    <property type="project" value="UniProtKB-UniRule"/>
</dbReference>
<evidence type="ECO:0000313" key="21">
    <source>
        <dbReference type="Proteomes" id="UP000009168"/>
    </source>
</evidence>
<dbReference type="HOGENOM" id="CLU_022508_0_0_1"/>
<feature type="modified residue" description="N6-(pyridoxal phosphate)lysine" evidence="19">
    <location>
        <position position="283"/>
    </location>
</feature>
<accession>Q22GF8</accession>
<keyword evidence="21" id="KW-1185">Reference proteome</keyword>
<comment type="pathway">
    <text evidence="3 17">Aminoacyl-tRNA biosynthesis; selenocysteinyl-tRNA(Sec) biosynthesis; selenocysteinyl-tRNA(Sec) from L-seryl-tRNA(Sec) (archaeal/eukaryal route): step 2/2.</text>
</comment>
<evidence type="ECO:0000256" key="13">
    <source>
        <dbReference type="ARBA" id="ARBA00030669"/>
    </source>
</evidence>